<evidence type="ECO:0000313" key="1">
    <source>
        <dbReference type="EMBL" id="TQF03915.1"/>
    </source>
</evidence>
<dbReference type="Proteomes" id="UP000319103">
    <property type="component" value="Unassembled WGS sequence"/>
</dbReference>
<name>A0A540W4F5_9ACTN</name>
<dbReference type="OrthoDB" id="4351046at2"/>
<keyword evidence="2" id="KW-1185">Reference proteome</keyword>
<protein>
    <submittedName>
        <fullName evidence="1">Uncharacterized protein</fullName>
    </submittedName>
</protein>
<sequence>MPKKTRTELKTMAQDALMHGIANVLGYWEPKDEVIELTDAEREELREIMQREADRIAKIFGYEKAWSN</sequence>
<dbReference type="RefSeq" id="WP_141634515.1">
    <property type="nucleotide sequence ID" value="NZ_VIGB01000003.1"/>
</dbReference>
<evidence type="ECO:0000313" key="2">
    <source>
        <dbReference type="Proteomes" id="UP000319103"/>
    </source>
</evidence>
<dbReference type="EMBL" id="VIGB01000003">
    <property type="protein sequence ID" value="TQF03915.1"/>
    <property type="molecule type" value="Genomic_DNA"/>
</dbReference>
<accession>A0A540W4F5</accession>
<organism evidence="1 2">
    <name type="scientific">Kitasatospora acidiphila</name>
    <dbReference type="NCBI Taxonomy" id="2567942"/>
    <lineage>
        <taxon>Bacteria</taxon>
        <taxon>Bacillati</taxon>
        <taxon>Actinomycetota</taxon>
        <taxon>Actinomycetes</taxon>
        <taxon>Kitasatosporales</taxon>
        <taxon>Streptomycetaceae</taxon>
        <taxon>Kitasatospora</taxon>
    </lineage>
</organism>
<dbReference type="AlphaFoldDB" id="A0A540W4F5"/>
<reference evidence="1 2" key="1">
    <citation type="submission" date="2019-06" db="EMBL/GenBank/DDBJ databases">
        <title>Description of Kitasatospora acidophila sp. nov. isolated from pine grove soil, and reclassification of Streptomyces novaecaesareae to Kitasatospora novaeceasareae comb. nov.</title>
        <authorList>
            <person name="Kim M.J."/>
        </authorList>
    </citation>
    <scope>NUCLEOTIDE SEQUENCE [LARGE SCALE GENOMIC DNA]</scope>
    <source>
        <strain evidence="1 2">MMS16-CNU292</strain>
    </source>
</reference>
<proteinExistence type="predicted"/>
<gene>
    <name evidence="1" type="ORF">E6W39_18860</name>
</gene>
<comment type="caution">
    <text evidence="1">The sequence shown here is derived from an EMBL/GenBank/DDBJ whole genome shotgun (WGS) entry which is preliminary data.</text>
</comment>